<feature type="non-terminal residue" evidence="11">
    <location>
        <position position="1"/>
    </location>
</feature>
<dbReference type="FunFam" id="3.90.176.10:FF:000001">
    <property type="entry name" value="NAD(P)(+)--arginine ADP-ribosyltransferase"/>
    <property type="match status" value="1"/>
</dbReference>
<accession>A0A7L1NQQ9</accession>
<evidence type="ECO:0000256" key="9">
    <source>
        <dbReference type="ARBA" id="ARBA00047597"/>
    </source>
</evidence>
<evidence type="ECO:0000313" key="11">
    <source>
        <dbReference type="EMBL" id="NXO01676.1"/>
    </source>
</evidence>
<name>A0A7L1NQQ9_RHICY</name>
<feature type="non-terminal residue" evidence="11">
    <location>
        <position position="303"/>
    </location>
</feature>
<keyword evidence="3 10" id="KW-0808">Transferase</keyword>
<dbReference type="GO" id="GO:0005615">
    <property type="term" value="C:extracellular space"/>
    <property type="evidence" value="ECO:0007669"/>
    <property type="project" value="UniProtKB-ARBA"/>
</dbReference>
<dbReference type="Proteomes" id="UP000565785">
    <property type="component" value="Unassembled WGS sequence"/>
</dbReference>
<organism evidence="11 12">
    <name type="scientific">Rhinopomastus cyanomelas</name>
    <name type="common">Common scimitarbill</name>
    <dbReference type="NCBI Taxonomy" id="113115"/>
    <lineage>
        <taxon>Eukaryota</taxon>
        <taxon>Metazoa</taxon>
        <taxon>Chordata</taxon>
        <taxon>Craniata</taxon>
        <taxon>Vertebrata</taxon>
        <taxon>Euteleostomi</taxon>
        <taxon>Archelosauria</taxon>
        <taxon>Archosauria</taxon>
        <taxon>Dinosauria</taxon>
        <taxon>Saurischia</taxon>
        <taxon>Theropoda</taxon>
        <taxon>Coelurosauria</taxon>
        <taxon>Aves</taxon>
        <taxon>Neognathae</taxon>
        <taxon>Neoaves</taxon>
        <taxon>Telluraves</taxon>
        <taxon>Coraciimorphae</taxon>
        <taxon>Bucerotiformes</taxon>
        <taxon>Rhinopomastidae</taxon>
        <taxon>Rhinopomastus</taxon>
    </lineage>
</organism>
<comment type="catalytic activity">
    <reaction evidence="9 10">
        <text>L-arginyl-[protein] + NAD(+) = N(omega)-(ADP-D-ribosyl)-L-arginyl-[protein] + nicotinamide + H(+)</text>
        <dbReference type="Rhea" id="RHEA:19149"/>
        <dbReference type="Rhea" id="RHEA-COMP:10532"/>
        <dbReference type="Rhea" id="RHEA-COMP:15087"/>
        <dbReference type="ChEBI" id="CHEBI:15378"/>
        <dbReference type="ChEBI" id="CHEBI:17154"/>
        <dbReference type="ChEBI" id="CHEBI:29965"/>
        <dbReference type="ChEBI" id="CHEBI:57540"/>
        <dbReference type="ChEBI" id="CHEBI:142554"/>
        <dbReference type="EC" id="2.4.2.31"/>
    </reaction>
</comment>
<dbReference type="PROSITE" id="PS01291">
    <property type="entry name" value="ART"/>
    <property type="match status" value="1"/>
</dbReference>
<evidence type="ECO:0000256" key="6">
    <source>
        <dbReference type="ARBA" id="ARBA00022857"/>
    </source>
</evidence>
<evidence type="ECO:0000256" key="1">
    <source>
        <dbReference type="ARBA" id="ARBA00009558"/>
    </source>
</evidence>
<feature type="chain" id="PRO_5029944424" description="NAD(P)(+)--arginine ADP-ribosyltransferase" evidence="10">
    <location>
        <begin position="17"/>
        <end position="303"/>
    </location>
</feature>
<dbReference type="Pfam" id="PF01129">
    <property type="entry name" value="ART"/>
    <property type="match status" value="1"/>
</dbReference>
<reference evidence="11 12" key="1">
    <citation type="submission" date="2019-09" db="EMBL/GenBank/DDBJ databases">
        <title>Bird 10,000 Genomes (B10K) Project - Family phase.</title>
        <authorList>
            <person name="Zhang G."/>
        </authorList>
    </citation>
    <scope>NUCLEOTIDE SEQUENCE [LARGE SCALE GENOMIC DNA]</scope>
    <source>
        <strain evidence="11">B10K-DU-002-35</strain>
        <tissue evidence="11">Muscle</tissue>
    </source>
</reference>
<keyword evidence="5 10" id="KW-0732">Signal</keyword>
<sequence>HLLLSWLLLATTSATASPAQQLPLDGGSAIKEVALDMANSSFDDGYRGCSRWMWGELAELNATEFRGNQLYADAWAVATQEWRSRQGRRGERPEVLRPELATAILAYTWDSPLFQAFNEAVRAGGRSRQDYLSRFPFKVLHFLLTEALRLLGGHQGHRCHQVYRGVHGVRFGARRDQLLRLGHFASASLREEKARSFGQDTFFLLETCCGVPVRDFSFYSSEEEVLIPPYETFRVADVSRDGAGVTIRLRSAGATSTYNCEWLAEKRCRSSPCDFSSGWTLRGDPPQLWGLLLVAALAAAGSP</sequence>
<keyword evidence="6 10" id="KW-0521">NADP</keyword>
<evidence type="ECO:0000256" key="5">
    <source>
        <dbReference type="ARBA" id="ARBA00022729"/>
    </source>
</evidence>
<dbReference type="OrthoDB" id="423533at2759"/>
<dbReference type="SUPFAM" id="SSF56399">
    <property type="entry name" value="ADP-ribosylation"/>
    <property type="match status" value="1"/>
</dbReference>
<dbReference type="PANTHER" id="PTHR10339:SF19">
    <property type="entry name" value="GPI-LINKED NAD(P)(+)--ARGININE ADP-RIBOSYLTRANSFERASE 1"/>
    <property type="match status" value="1"/>
</dbReference>
<evidence type="ECO:0000256" key="8">
    <source>
        <dbReference type="ARBA" id="ARBA00023157"/>
    </source>
</evidence>
<evidence type="ECO:0000256" key="10">
    <source>
        <dbReference type="RuleBase" id="RU361228"/>
    </source>
</evidence>
<dbReference type="PANTHER" id="PTHR10339">
    <property type="entry name" value="ADP-RIBOSYLTRANSFERASE"/>
    <property type="match status" value="1"/>
</dbReference>
<dbReference type="InterPro" id="IPR050999">
    <property type="entry name" value="ADP-ribosyltransferase_ARG"/>
</dbReference>
<protein>
    <recommendedName>
        <fullName evidence="10">NAD(P)(+)--arginine ADP-ribosyltransferase</fullName>
        <ecNumber evidence="10">2.4.2.31</ecNumber>
    </recommendedName>
    <alternativeName>
        <fullName evidence="10">Mono(ADP-ribosyl)transferase</fullName>
    </alternativeName>
</protein>
<keyword evidence="4" id="KW-0548">Nucleotidyltransferase</keyword>
<dbReference type="EC" id="2.4.2.31" evidence="10"/>
<evidence type="ECO:0000256" key="4">
    <source>
        <dbReference type="ARBA" id="ARBA00022695"/>
    </source>
</evidence>
<dbReference type="PROSITE" id="PS51996">
    <property type="entry name" value="TR_MART"/>
    <property type="match status" value="1"/>
</dbReference>
<dbReference type="AlphaFoldDB" id="A0A7L1NQQ9"/>
<feature type="signal peptide" evidence="10">
    <location>
        <begin position="1"/>
        <end position="16"/>
    </location>
</feature>
<keyword evidence="12" id="KW-1185">Reference proteome</keyword>
<evidence type="ECO:0000256" key="7">
    <source>
        <dbReference type="ARBA" id="ARBA00023027"/>
    </source>
</evidence>
<keyword evidence="8" id="KW-1015">Disulfide bond</keyword>
<dbReference type="GO" id="GO:0046677">
    <property type="term" value="P:response to antibiotic"/>
    <property type="evidence" value="ECO:0007669"/>
    <property type="project" value="UniProtKB-ARBA"/>
</dbReference>
<comment type="similarity">
    <text evidence="1 10">Belongs to the Arg-specific ADP-ribosyltransferase family.</text>
</comment>
<keyword evidence="7 10" id="KW-0520">NAD</keyword>
<dbReference type="EMBL" id="VXBP01008070">
    <property type="protein sequence ID" value="NXO01676.1"/>
    <property type="molecule type" value="Genomic_DNA"/>
</dbReference>
<dbReference type="GO" id="GO:0016779">
    <property type="term" value="F:nucleotidyltransferase activity"/>
    <property type="evidence" value="ECO:0007669"/>
    <property type="project" value="UniProtKB-KW"/>
</dbReference>
<dbReference type="GO" id="GO:0106274">
    <property type="term" value="F:NAD+-protein-arginine ADP-ribosyltransferase activity"/>
    <property type="evidence" value="ECO:0007669"/>
    <property type="project" value="UniProtKB-EC"/>
</dbReference>
<evidence type="ECO:0000313" key="12">
    <source>
        <dbReference type="Proteomes" id="UP000565785"/>
    </source>
</evidence>
<evidence type="ECO:0000256" key="3">
    <source>
        <dbReference type="ARBA" id="ARBA00022679"/>
    </source>
</evidence>
<keyword evidence="2 10" id="KW-0328">Glycosyltransferase</keyword>
<dbReference type="PRINTS" id="PR00970">
    <property type="entry name" value="RIBTRNSFRASE"/>
</dbReference>
<evidence type="ECO:0000256" key="2">
    <source>
        <dbReference type="ARBA" id="ARBA00022676"/>
    </source>
</evidence>
<dbReference type="GO" id="GO:0003950">
    <property type="term" value="F:NAD+ poly-ADP-ribosyltransferase activity"/>
    <property type="evidence" value="ECO:0007669"/>
    <property type="project" value="TreeGrafter"/>
</dbReference>
<proteinExistence type="inferred from homology"/>
<dbReference type="Gene3D" id="3.90.176.10">
    <property type="entry name" value="Toxin ADP-ribosyltransferase, Chain A, domain 1"/>
    <property type="match status" value="1"/>
</dbReference>
<gene>
    <name evidence="11" type="primary">Madprt</name>
    <name evidence="11" type="ORF">RHICYA_R11040</name>
</gene>
<comment type="caution">
    <text evidence="11">The sequence shown here is derived from an EMBL/GenBank/DDBJ whole genome shotgun (WGS) entry which is preliminary data.</text>
</comment>
<dbReference type="GO" id="GO:0044194">
    <property type="term" value="C:cytolytic granule"/>
    <property type="evidence" value="ECO:0007669"/>
    <property type="project" value="UniProtKB-ARBA"/>
</dbReference>
<dbReference type="InterPro" id="IPR000768">
    <property type="entry name" value="ART"/>
</dbReference>